<accession>A0A2I0BET2</accession>
<feature type="transmembrane region" description="Helical" evidence="2">
    <location>
        <begin position="288"/>
        <end position="311"/>
    </location>
</feature>
<dbReference type="PANTHER" id="PTHR37244:SF1">
    <property type="entry name" value="NADP-SPECIFIC GLUTAMATE DEHYDROGENASE"/>
    <property type="match status" value="1"/>
</dbReference>
<evidence type="ECO:0000256" key="1">
    <source>
        <dbReference type="SAM" id="MobiDB-lite"/>
    </source>
</evidence>
<keyword evidence="2" id="KW-1133">Transmembrane helix</keyword>
<dbReference type="PANTHER" id="PTHR37244">
    <property type="entry name" value="NADP-SPECIFIC GLUTAMATE DEHYDROGENASE"/>
    <property type="match status" value="1"/>
</dbReference>
<sequence length="323" mass="34861">MNSSAEALAKWKPPVPLYRLQGSCVAAPPPPSSSLEIRLFYVRISPCSPDSAPECLILSHPRREMGIALEINGSRIPASSRTSLALRRDRLDCSAGEVTYVSTDSVRVTGAVDFEVCDGDGNLMLCGSLERMEAPWSNGTMEFERHQESSLKDLKTGWTMNCYSAASIAISAFLQPKLGISSPSVEVYVAACYAGFPFILTQTIQASPRKKPARVGALDAIPEDEVTTTSPNRCREISLRRGSFSTDTKGDADQHDPETKGTTHSADPEAWNLEEDGQLSWFNAGVRVGVGISLGMCVGIGIGVGILMGSYQATAGRCKRRFF</sequence>
<keyword evidence="4" id="KW-1185">Reference proteome</keyword>
<dbReference type="Proteomes" id="UP000236161">
    <property type="component" value="Unassembled WGS sequence"/>
</dbReference>
<evidence type="ECO:0000313" key="3">
    <source>
        <dbReference type="EMBL" id="PKA66313.1"/>
    </source>
</evidence>
<evidence type="ECO:0000313" key="4">
    <source>
        <dbReference type="Proteomes" id="UP000236161"/>
    </source>
</evidence>
<name>A0A2I0BET2_9ASPA</name>
<feature type="compositionally biased region" description="Basic and acidic residues" evidence="1">
    <location>
        <begin position="248"/>
        <end position="261"/>
    </location>
</feature>
<proteinExistence type="predicted"/>
<dbReference type="EMBL" id="KZ451886">
    <property type="protein sequence ID" value="PKA66313.1"/>
    <property type="molecule type" value="Genomic_DNA"/>
</dbReference>
<dbReference type="OrthoDB" id="2016101at2759"/>
<organism evidence="3 4">
    <name type="scientific">Apostasia shenzhenica</name>
    <dbReference type="NCBI Taxonomy" id="1088818"/>
    <lineage>
        <taxon>Eukaryota</taxon>
        <taxon>Viridiplantae</taxon>
        <taxon>Streptophyta</taxon>
        <taxon>Embryophyta</taxon>
        <taxon>Tracheophyta</taxon>
        <taxon>Spermatophyta</taxon>
        <taxon>Magnoliopsida</taxon>
        <taxon>Liliopsida</taxon>
        <taxon>Asparagales</taxon>
        <taxon>Orchidaceae</taxon>
        <taxon>Apostasioideae</taxon>
        <taxon>Apostasia</taxon>
    </lineage>
</organism>
<keyword evidence="2" id="KW-0812">Transmembrane</keyword>
<gene>
    <name evidence="3" type="ORF">AXF42_Ash007010</name>
</gene>
<dbReference type="STRING" id="1088818.A0A2I0BET2"/>
<keyword evidence="2" id="KW-0472">Membrane</keyword>
<reference evidence="3 4" key="1">
    <citation type="journal article" date="2017" name="Nature">
        <title>The Apostasia genome and the evolution of orchids.</title>
        <authorList>
            <person name="Zhang G.Q."/>
            <person name="Liu K.W."/>
            <person name="Li Z."/>
            <person name="Lohaus R."/>
            <person name="Hsiao Y.Y."/>
            <person name="Niu S.C."/>
            <person name="Wang J.Y."/>
            <person name="Lin Y.C."/>
            <person name="Xu Q."/>
            <person name="Chen L.J."/>
            <person name="Yoshida K."/>
            <person name="Fujiwara S."/>
            <person name="Wang Z.W."/>
            <person name="Zhang Y.Q."/>
            <person name="Mitsuda N."/>
            <person name="Wang M."/>
            <person name="Liu G.H."/>
            <person name="Pecoraro L."/>
            <person name="Huang H.X."/>
            <person name="Xiao X.J."/>
            <person name="Lin M."/>
            <person name="Wu X.Y."/>
            <person name="Wu W.L."/>
            <person name="Chen Y.Y."/>
            <person name="Chang S.B."/>
            <person name="Sakamoto S."/>
            <person name="Ohme-Takagi M."/>
            <person name="Yagi M."/>
            <person name="Zeng S.J."/>
            <person name="Shen C.Y."/>
            <person name="Yeh C.M."/>
            <person name="Luo Y.B."/>
            <person name="Tsai W.C."/>
            <person name="Van de Peer Y."/>
            <person name="Liu Z.J."/>
        </authorList>
    </citation>
    <scope>NUCLEOTIDE SEQUENCE [LARGE SCALE GENOMIC DNA]</scope>
    <source>
        <strain evidence="4">cv. Shenzhen</strain>
        <tissue evidence="3">Stem</tissue>
    </source>
</reference>
<evidence type="ECO:0000256" key="2">
    <source>
        <dbReference type="SAM" id="Phobius"/>
    </source>
</evidence>
<dbReference type="AlphaFoldDB" id="A0A2I0BET2"/>
<feature type="region of interest" description="Disordered" evidence="1">
    <location>
        <begin position="238"/>
        <end position="268"/>
    </location>
</feature>
<protein>
    <submittedName>
        <fullName evidence="3">Uncharacterized protein</fullName>
    </submittedName>
</protein>